<comment type="similarity">
    <text evidence="6">Belongs to the mannonate dehydratase family.</text>
</comment>
<evidence type="ECO:0000256" key="1">
    <source>
        <dbReference type="ARBA" id="ARBA00001794"/>
    </source>
</evidence>
<evidence type="ECO:0000313" key="12">
    <source>
        <dbReference type="Proteomes" id="UP000824037"/>
    </source>
</evidence>
<evidence type="ECO:0000313" key="11">
    <source>
        <dbReference type="EMBL" id="HIZ37877.1"/>
    </source>
</evidence>
<dbReference type="InterPro" id="IPR036237">
    <property type="entry name" value="Xyl_isomerase-like_sf"/>
</dbReference>
<dbReference type="GO" id="GO:0008198">
    <property type="term" value="F:ferrous iron binding"/>
    <property type="evidence" value="ECO:0007669"/>
    <property type="project" value="TreeGrafter"/>
</dbReference>
<dbReference type="EC" id="4.2.1.8" evidence="7"/>
<comment type="function">
    <text evidence="4">Catalyzes the dehydration of D-mannonate.</text>
</comment>
<keyword evidence="9" id="KW-0464">Manganese</keyword>
<evidence type="ECO:0000256" key="2">
    <source>
        <dbReference type="ARBA" id="ARBA00001936"/>
    </source>
</evidence>
<accession>A0A9D2EIJ9</accession>
<evidence type="ECO:0000256" key="3">
    <source>
        <dbReference type="ARBA" id="ARBA00001954"/>
    </source>
</evidence>
<gene>
    <name evidence="11" type="ORF">H9815_19035</name>
</gene>
<dbReference type="PANTHER" id="PTHR30387">
    <property type="entry name" value="MANNONATE DEHYDRATASE"/>
    <property type="match status" value="1"/>
</dbReference>
<comment type="cofactor">
    <cofactor evidence="2">
        <name>Mn(2+)</name>
        <dbReference type="ChEBI" id="CHEBI:29035"/>
    </cofactor>
</comment>
<dbReference type="GO" id="GO:0008927">
    <property type="term" value="F:mannonate dehydratase activity"/>
    <property type="evidence" value="ECO:0007669"/>
    <property type="project" value="UniProtKB-EC"/>
</dbReference>
<dbReference type="InterPro" id="IPR004628">
    <property type="entry name" value="Man_deHydtase"/>
</dbReference>
<dbReference type="GO" id="GO:0030145">
    <property type="term" value="F:manganese ion binding"/>
    <property type="evidence" value="ECO:0007669"/>
    <property type="project" value="TreeGrafter"/>
</dbReference>
<evidence type="ECO:0000256" key="6">
    <source>
        <dbReference type="ARBA" id="ARBA00007389"/>
    </source>
</evidence>
<sequence length="349" mass="38369">MSIRLALGHIEALDEAVITFAHQLGLASVHLHTPTNLDSSAGYWRLEELTALRQRCEDAGLRLEAIENVPYLHWDKVLRGEPGRDEQLENYCRTIEHMGEAGIPTLGHHFLPGYVWRTDLHARGRGGALVTAFDIDRVAEGNKLAGYKLTPAATEEQVVLEADQMWQNYEYFLRAVLPVAEAAGVRLALHPDDPPIDVPLGGFARIMSSPQGLMKAHQVSGDSPAWALNLCLGTVSEMDGERSVNAVIDYFGPRGRIAYVHFRDVQGTVPKFAESFLGEGNYNPAAVVRRLVDRGFDSFLIDDHVPAMIGDPDTWADTSTAAFCSRGRAHALGYLSGVFEALELDVNGR</sequence>
<evidence type="ECO:0000256" key="7">
    <source>
        <dbReference type="ARBA" id="ARBA00012927"/>
    </source>
</evidence>
<keyword evidence="8" id="KW-0408">Iron</keyword>
<comment type="pathway">
    <text evidence="5">Carbohydrate metabolism; pentose and glucuronate interconversion.</text>
</comment>
<proteinExistence type="inferred from homology"/>
<comment type="cofactor">
    <cofactor evidence="3">
        <name>Fe(2+)</name>
        <dbReference type="ChEBI" id="CHEBI:29033"/>
    </cofactor>
</comment>
<evidence type="ECO:0000256" key="10">
    <source>
        <dbReference type="ARBA" id="ARBA00023239"/>
    </source>
</evidence>
<comment type="caution">
    <text evidence="11">The sequence shown here is derived from an EMBL/GenBank/DDBJ whole genome shotgun (WGS) entry which is preliminary data.</text>
</comment>
<dbReference type="GO" id="GO:0042840">
    <property type="term" value="P:D-glucuronate catabolic process"/>
    <property type="evidence" value="ECO:0007669"/>
    <property type="project" value="TreeGrafter"/>
</dbReference>
<dbReference type="Proteomes" id="UP000824037">
    <property type="component" value="Unassembled WGS sequence"/>
</dbReference>
<evidence type="ECO:0000256" key="8">
    <source>
        <dbReference type="ARBA" id="ARBA00023004"/>
    </source>
</evidence>
<dbReference type="AlphaFoldDB" id="A0A9D2EIJ9"/>
<dbReference type="EMBL" id="DXBY01000326">
    <property type="protein sequence ID" value="HIZ37877.1"/>
    <property type="molecule type" value="Genomic_DNA"/>
</dbReference>
<evidence type="ECO:0000256" key="5">
    <source>
        <dbReference type="ARBA" id="ARBA00004892"/>
    </source>
</evidence>
<reference evidence="11" key="2">
    <citation type="submission" date="2021-04" db="EMBL/GenBank/DDBJ databases">
        <authorList>
            <person name="Gilroy R."/>
        </authorList>
    </citation>
    <scope>NUCLEOTIDE SEQUENCE</scope>
    <source>
        <strain evidence="11">ChiGjej4B4-7305</strain>
    </source>
</reference>
<keyword evidence="10 11" id="KW-0456">Lyase</keyword>
<dbReference type="PANTHER" id="PTHR30387:SF2">
    <property type="entry name" value="MANNONATE DEHYDRATASE"/>
    <property type="match status" value="1"/>
</dbReference>
<dbReference type="Gene3D" id="3.20.20.150">
    <property type="entry name" value="Divalent-metal-dependent TIM barrel enzymes"/>
    <property type="match status" value="1"/>
</dbReference>
<name>A0A9D2EIJ9_9MICO</name>
<evidence type="ECO:0000256" key="4">
    <source>
        <dbReference type="ARBA" id="ARBA00002713"/>
    </source>
</evidence>
<dbReference type="Pfam" id="PF03786">
    <property type="entry name" value="UxuA"/>
    <property type="match status" value="1"/>
</dbReference>
<reference evidence="11" key="1">
    <citation type="journal article" date="2021" name="PeerJ">
        <title>Extensive microbial diversity within the chicken gut microbiome revealed by metagenomics and culture.</title>
        <authorList>
            <person name="Gilroy R."/>
            <person name="Ravi A."/>
            <person name="Getino M."/>
            <person name="Pursley I."/>
            <person name="Horton D.L."/>
            <person name="Alikhan N.F."/>
            <person name="Baker D."/>
            <person name="Gharbi K."/>
            <person name="Hall N."/>
            <person name="Watson M."/>
            <person name="Adriaenssens E.M."/>
            <person name="Foster-Nyarko E."/>
            <person name="Jarju S."/>
            <person name="Secka A."/>
            <person name="Antonio M."/>
            <person name="Oren A."/>
            <person name="Chaudhuri R.R."/>
            <person name="La Ragione R."/>
            <person name="Hildebrand F."/>
            <person name="Pallen M.J."/>
        </authorList>
    </citation>
    <scope>NUCLEOTIDE SEQUENCE</scope>
    <source>
        <strain evidence="11">ChiGjej4B4-7305</strain>
    </source>
</reference>
<protein>
    <recommendedName>
        <fullName evidence="7">mannonate dehydratase</fullName>
        <ecNumber evidence="7">4.2.1.8</ecNumber>
    </recommendedName>
</protein>
<organism evidence="11 12">
    <name type="scientific">Candidatus Ruania gallistercoris</name>
    <dbReference type="NCBI Taxonomy" id="2838746"/>
    <lineage>
        <taxon>Bacteria</taxon>
        <taxon>Bacillati</taxon>
        <taxon>Actinomycetota</taxon>
        <taxon>Actinomycetes</taxon>
        <taxon>Micrococcales</taxon>
        <taxon>Ruaniaceae</taxon>
        <taxon>Ruania</taxon>
    </lineage>
</organism>
<dbReference type="SUPFAM" id="SSF51658">
    <property type="entry name" value="Xylose isomerase-like"/>
    <property type="match status" value="1"/>
</dbReference>
<comment type="catalytic activity">
    <reaction evidence="1">
        <text>D-mannonate = 2-dehydro-3-deoxy-D-gluconate + H2O</text>
        <dbReference type="Rhea" id="RHEA:20097"/>
        <dbReference type="ChEBI" id="CHEBI:15377"/>
        <dbReference type="ChEBI" id="CHEBI:17767"/>
        <dbReference type="ChEBI" id="CHEBI:57990"/>
        <dbReference type="EC" id="4.2.1.8"/>
    </reaction>
</comment>
<evidence type="ECO:0000256" key="9">
    <source>
        <dbReference type="ARBA" id="ARBA00023211"/>
    </source>
</evidence>